<dbReference type="InterPro" id="IPR038492">
    <property type="entry name" value="GBBH-like_N_sf"/>
</dbReference>
<feature type="domain" description="Gamma-butyrobetaine hydroxylase-like N-terminal" evidence="4">
    <location>
        <begin position="11"/>
        <end position="94"/>
    </location>
</feature>
<organism evidence="5 6">
    <name type="scientific">Duganella flavida</name>
    <dbReference type="NCBI Taxonomy" id="2692175"/>
    <lineage>
        <taxon>Bacteria</taxon>
        <taxon>Pseudomonadati</taxon>
        <taxon>Pseudomonadota</taxon>
        <taxon>Betaproteobacteria</taxon>
        <taxon>Burkholderiales</taxon>
        <taxon>Oxalobacteraceae</taxon>
        <taxon>Telluria group</taxon>
        <taxon>Duganella</taxon>
    </lineage>
</organism>
<sequence length="147" mass="15638">MSSKPVPTGLTVHNKSRVLDVEFNDGASFSIPFELLRVYSPSAEVMGHGPGQEVLQVGKREVGIAGIEPVGNYAVQPTFSDGHNTGIFTWEYLYKLGSQKDALWATYMDRLHASGFEGDSGRETGVSLTGPSTHQHGGGCGSGGCKH</sequence>
<evidence type="ECO:0000313" key="6">
    <source>
        <dbReference type="Proteomes" id="UP000479335"/>
    </source>
</evidence>
<dbReference type="RefSeq" id="WP_161004773.1">
    <property type="nucleotide sequence ID" value="NZ_WWCN01000001.1"/>
</dbReference>
<reference evidence="5 6" key="1">
    <citation type="submission" date="2019-12" db="EMBL/GenBank/DDBJ databases">
        <title>Novel species isolated from a subtropical stream in China.</title>
        <authorList>
            <person name="Lu H."/>
        </authorList>
    </citation>
    <scope>NUCLEOTIDE SEQUENCE [LARGE SCALE GENOMIC DNA]</scope>
    <source>
        <strain evidence="5 6">FT135W</strain>
    </source>
</reference>
<dbReference type="Gene3D" id="3.30.2020.30">
    <property type="match status" value="1"/>
</dbReference>
<proteinExistence type="predicted"/>
<evidence type="ECO:0000259" key="4">
    <source>
        <dbReference type="Pfam" id="PF06155"/>
    </source>
</evidence>
<dbReference type="GO" id="GO:0046872">
    <property type="term" value="F:metal ion binding"/>
    <property type="evidence" value="ECO:0007669"/>
    <property type="project" value="UniProtKB-KW"/>
</dbReference>
<gene>
    <name evidence="5" type="ORF">GTP46_00950</name>
</gene>
<accession>A0A6L8K173</accession>
<dbReference type="PANTHER" id="PTHR35303:SF5">
    <property type="entry name" value="OS02G0197800 PROTEIN"/>
    <property type="match status" value="1"/>
</dbReference>
<dbReference type="Pfam" id="PF06155">
    <property type="entry name" value="GBBH-like_N"/>
    <property type="match status" value="1"/>
</dbReference>
<name>A0A6L8K173_9BURK</name>
<feature type="compositionally biased region" description="Gly residues" evidence="3">
    <location>
        <begin position="136"/>
        <end position="147"/>
    </location>
</feature>
<dbReference type="AlphaFoldDB" id="A0A6L8K173"/>
<keyword evidence="6" id="KW-1185">Reference proteome</keyword>
<keyword evidence="2" id="KW-0408">Iron</keyword>
<dbReference type="InterPro" id="IPR010376">
    <property type="entry name" value="GBBH-like_N"/>
</dbReference>
<feature type="compositionally biased region" description="Polar residues" evidence="3">
    <location>
        <begin position="126"/>
        <end position="135"/>
    </location>
</feature>
<dbReference type="EMBL" id="WWCN01000001">
    <property type="protein sequence ID" value="MYM21216.1"/>
    <property type="molecule type" value="Genomic_DNA"/>
</dbReference>
<feature type="region of interest" description="Disordered" evidence="3">
    <location>
        <begin position="122"/>
        <end position="147"/>
    </location>
</feature>
<evidence type="ECO:0000256" key="2">
    <source>
        <dbReference type="ARBA" id="ARBA00023004"/>
    </source>
</evidence>
<dbReference type="Proteomes" id="UP000479335">
    <property type="component" value="Unassembled WGS sequence"/>
</dbReference>
<evidence type="ECO:0000313" key="5">
    <source>
        <dbReference type="EMBL" id="MYM21216.1"/>
    </source>
</evidence>
<protein>
    <submittedName>
        <fullName evidence="5">DUF971 domain-containing protein</fullName>
    </submittedName>
</protein>
<evidence type="ECO:0000256" key="1">
    <source>
        <dbReference type="ARBA" id="ARBA00022723"/>
    </source>
</evidence>
<dbReference type="PANTHER" id="PTHR35303">
    <property type="entry name" value="OS02G0197800 PROTEIN"/>
    <property type="match status" value="1"/>
</dbReference>
<keyword evidence="1" id="KW-0479">Metal-binding</keyword>
<evidence type="ECO:0000256" key="3">
    <source>
        <dbReference type="SAM" id="MobiDB-lite"/>
    </source>
</evidence>
<comment type="caution">
    <text evidence="5">The sequence shown here is derived from an EMBL/GenBank/DDBJ whole genome shotgun (WGS) entry which is preliminary data.</text>
</comment>